<keyword evidence="3" id="KW-1185">Reference proteome</keyword>
<evidence type="ECO:0000313" key="3">
    <source>
        <dbReference type="Proteomes" id="UP001501563"/>
    </source>
</evidence>
<evidence type="ECO:0000313" key="2">
    <source>
        <dbReference type="EMBL" id="GAA3908259.1"/>
    </source>
</evidence>
<feature type="region of interest" description="Disordered" evidence="1">
    <location>
        <begin position="107"/>
        <end position="170"/>
    </location>
</feature>
<comment type="caution">
    <text evidence="2">The sequence shown here is derived from an EMBL/GenBank/DDBJ whole genome shotgun (WGS) entry which is preliminary data.</text>
</comment>
<dbReference type="EMBL" id="BAAAZA010000074">
    <property type="protein sequence ID" value="GAA3908259.1"/>
    <property type="molecule type" value="Genomic_DNA"/>
</dbReference>
<reference evidence="3" key="1">
    <citation type="journal article" date="2019" name="Int. J. Syst. Evol. Microbiol.">
        <title>The Global Catalogue of Microorganisms (GCM) 10K type strain sequencing project: providing services to taxonomists for standard genome sequencing and annotation.</title>
        <authorList>
            <consortium name="The Broad Institute Genomics Platform"/>
            <consortium name="The Broad Institute Genome Sequencing Center for Infectious Disease"/>
            <person name="Wu L."/>
            <person name="Ma J."/>
        </authorList>
    </citation>
    <scope>NUCLEOTIDE SEQUENCE [LARGE SCALE GENOMIC DNA]</scope>
    <source>
        <strain evidence="3">JCM 16578</strain>
    </source>
</reference>
<dbReference type="Proteomes" id="UP001501563">
    <property type="component" value="Unassembled WGS sequence"/>
</dbReference>
<proteinExistence type="predicted"/>
<accession>A0ABP7LV53</accession>
<name>A0ABP7LV53_9ACTN</name>
<organism evidence="2 3">
    <name type="scientific">Streptomyces lannensis</name>
    <dbReference type="NCBI Taxonomy" id="766498"/>
    <lineage>
        <taxon>Bacteria</taxon>
        <taxon>Bacillati</taxon>
        <taxon>Actinomycetota</taxon>
        <taxon>Actinomycetes</taxon>
        <taxon>Kitasatosporales</taxon>
        <taxon>Streptomycetaceae</taxon>
        <taxon>Streptomyces</taxon>
    </lineage>
</organism>
<feature type="compositionally biased region" description="Low complexity" evidence="1">
    <location>
        <begin position="149"/>
        <end position="160"/>
    </location>
</feature>
<evidence type="ECO:0000256" key="1">
    <source>
        <dbReference type="SAM" id="MobiDB-lite"/>
    </source>
</evidence>
<gene>
    <name evidence="2" type="ORF">GCM10022207_92240</name>
</gene>
<protein>
    <submittedName>
        <fullName evidence="2">Uncharacterized protein</fullName>
    </submittedName>
</protein>
<sequence length="170" mass="18202">MHMASHERLRITAGSALDAGLWDPCAAGSDLLTTESEQRIYLSGTLNRTDPRIGPLTGYREVVRQTWRPPDAGAGTLPSEEPYKALGEAYLALIASRSSLILRQGVHRDRPPTCGAGLPPAGDDELVAPRGDGASSEWPSNRPTAQPPSSSSGTRSTRVSSELRVARRCQ</sequence>
<feature type="compositionally biased region" description="Polar residues" evidence="1">
    <location>
        <begin position="137"/>
        <end position="148"/>
    </location>
</feature>